<feature type="region of interest" description="Disordered" evidence="5">
    <location>
        <begin position="806"/>
        <end position="836"/>
    </location>
</feature>
<dbReference type="GO" id="GO:0006334">
    <property type="term" value="P:nucleosome assembly"/>
    <property type="evidence" value="ECO:0007669"/>
    <property type="project" value="TreeGrafter"/>
</dbReference>
<keyword evidence="9" id="KW-1185">Reference proteome</keyword>
<evidence type="ECO:0000259" key="7">
    <source>
        <dbReference type="Pfam" id="PF21796"/>
    </source>
</evidence>
<dbReference type="InterPro" id="IPR048800">
    <property type="entry name" value="Cac1-like_C"/>
</dbReference>
<dbReference type="Pfam" id="PF12253">
    <property type="entry name" value="CAF1A_dimeriz"/>
    <property type="match status" value="1"/>
</dbReference>
<evidence type="ECO:0000313" key="9">
    <source>
        <dbReference type="Proteomes" id="UP000325577"/>
    </source>
</evidence>
<feature type="region of interest" description="Disordered" evidence="5">
    <location>
        <begin position="531"/>
        <end position="552"/>
    </location>
</feature>
<dbReference type="GO" id="GO:0033186">
    <property type="term" value="C:CAF-1 complex"/>
    <property type="evidence" value="ECO:0007669"/>
    <property type="project" value="TreeGrafter"/>
</dbReference>
<dbReference type="Proteomes" id="UP000325577">
    <property type="component" value="Linkage Group LG14"/>
</dbReference>
<organism evidence="8 9">
    <name type="scientific">Nyssa sinensis</name>
    <dbReference type="NCBI Taxonomy" id="561372"/>
    <lineage>
        <taxon>Eukaryota</taxon>
        <taxon>Viridiplantae</taxon>
        <taxon>Streptophyta</taxon>
        <taxon>Embryophyta</taxon>
        <taxon>Tracheophyta</taxon>
        <taxon>Spermatophyta</taxon>
        <taxon>Magnoliopsida</taxon>
        <taxon>eudicotyledons</taxon>
        <taxon>Gunneridae</taxon>
        <taxon>Pentapetalae</taxon>
        <taxon>asterids</taxon>
        <taxon>Cornales</taxon>
        <taxon>Nyssaceae</taxon>
        <taxon>Nyssa</taxon>
    </lineage>
</organism>
<keyword evidence="3" id="KW-0234">DNA repair</keyword>
<dbReference type="GO" id="GO:0006281">
    <property type="term" value="P:DNA repair"/>
    <property type="evidence" value="ECO:0007669"/>
    <property type="project" value="UniProtKB-KW"/>
</dbReference>
<evidence type="ECO:0000259" key="6">
    <source>
        <dbReference type="Pfam" id="PF12253"/>
    </source>
</evidence>
<feature type="compositionally biased region" description="Acidic residues" evidence="5">
    <location>
        <begin position="531"/>
        <end position="540"/>
    </location>
</feature>
<dbReference type="EMBL" id="CM018037">
    <property type="protein sequence ID" value="KAA8538818.1"/>
    <property type="molecule type" value="Genomic_DNA"/>
</dbReference>
<feature type="region of interest" description="Disordered" evidence="5">
    <location>
        <begin position="259"/>
        <end position="329"/>
    </location>
</feature>
<evidence type="ECO:0008006" key="10">
    <source>
        <dbReference type="Google" id="ProtNLM"/>
    </source>
</evidence>
<proteinExistence type="predicted"/>
<dbReference type="PANTHER" id="PTHR15272">
    <property type="entry name" value="CHROMATIN ASSEMBLY FACTOR 1 SUBUNIT A CAF-1 SUBUNIT A"/>
    <property type="match status" value="1"/>
</dbReference>
<gene>
    <name evidence="8" type="ORF">F0562_025509</name>
</gene>
<protein>
    <recommendedName>
        <fullName evidence="10">Chromatin assembly factor 1 subunit FAS1</fullName>
    </recommendedName>
</protein>
<dbReference type="InterPro" id="IPR022043">
    <property type="entry name" value="CAF1A_DD"/>
</dbReference>
<keyword evidence="4" id="KW-0539">Nucleus</keyword>
<dbReference type="PANTHER" id="PTHR15272:SF0">
    <property type="entry name" value="CHROMATIN ASSEMBLY FACTOR 1 SUBUNIT A"/>
    <property type="match status" value="1"/>
</dbReference>
<keyword evidence="2" id="KW-0227">DNA damage</keyword>
<evidence type="ECO:0000256" key="5">
    <source>
        <dbReference type="SAM" id="MobiDB-lite"/>
    </source>
</evidence>
<comment type="subcellular location">
    <subcellularLocation>
        <location evidence="1">Nucleus</location>
    </subcellularLocation>
</comment>
<dbReference type="OrthoDB" id="440676at2759"/>
<dbReference type="Pfam" id="PF21796">
    <property type="entry name" value="Cac1_C"/>
    <property type="match status" value="1"/>
</dbReference>
<evidence type="ECO:0000256" key="2">
    <source>
        <dbReference type="ARBA" id="ARBA00022763"/>
    </source>
</evidence>
<sequence length="836" mass="95357">MVDTMVIDVDELKQPEMNDLDQNNSAMKSLKRKRASLLESLSPEERAARIDALGAELNSLFTYYREVLDQKVNLDLGECGSSNSTIACLLEESILPLSKLVDGIYEKMKAKESITLTSVKSSVLFIGQRSFYGVPHADADVLEDETESCLWCWETRDIKLMPKSMRGSLKIRRTCRKKIHERITAVSAMITTLQKSKSSQNCRHELMKASERLVKALSEADIRLLVENMVQKNGADMAEKEVKRKEKLLIKQLKKNKWEAEKEKKRMDRELQKEKWQSEKELKRLQDEARKEERCREKEESEMRKQLRRQQEEAEKGQRHQEKEEAELKRQLALQKQASLMERFLKRSKNNPTYQNDQSATNAITSDSTPNRSGKMPESVALSMDSALSLKDGINTEDIRKLHLISWGCLGHSIRSNRNQHWGIRRNPKTQLIKELKLTTSGGLARDDELSIEKLVDGWSESETNFNCSCHTNVESSLYSGQKCNWSKQLLQFDKGNRPAFYGIWPKTSQVVGPRHPFEKDPELDYDIDSDEEWEEEEPGESLSDCDKDDGEENLEEGYLKADDEDESEDSFFVPDGYLSENEGVQVDRKESYHIVEEARNSPSCNPELESEEFHVLFRQQKYLHNLTEHALRKNQPLIILNLMNKKAPLLMTEDLTGTPKLEQLCLQALSMCAFPGGPPVEISIDKVREEDQVACTSNTKGSTTPLATVAVMLDSDLARIVSAIQSCSQGMNKVVESLQQKFPNIPKSQLRNKVREISDFVDNRWQIKKDILDKLGYSVSAEKGGGRMKSIAKFFSKRCLPPAGKTIEANETSPQTSQKHATAVQLQQSNVDNHQ</sequence>
<evidence type="ECO:0000256" key="4">
    <source>
        <dbReference type="ARBA" id="ARBA00023242"/>
    </source>
</evidence>
<feature type="domain" description="Chromatin assembly factor 1 subunit Cac1-like C-terminal" evidence="7">
    <location>
        <begin position="718"/>
        <end position="768"/>
    </location>
</feature>
<accession>A0A5J5B859</accession>
<feature type="compositionally biased region" description="Polar residues" evidence="5">
    <location>
        <begin position="810"/>
        <end position="836"/>
    </location>
</feature>
<evidence type="ECO:0000256" key="3">
    <source>
        <dbReference type="ARBA" id="ARBA00023204"/>
    </source>
</evidence>
<evidence type="ECO:0000313" key="8">
    <source>
        <dbReference type="EMBL" id="KAA8538818.1"/>
    </source>
</evidence>
<feature type="region of interest" description="Disordered" evidence="5">
    <location>
        <begin position="347"/>
        <end position="378"/>
    </location>
</feature>
<evidence type="ECO:0000256" key="1">
    <source>
        <dbReference type="ARBA" id="ARBA00004123"/>
    </source>
</evidence>
<feature type="compositionally biased region" description="Polar residues" evidence="5">
    <location>
        <begin position="350"/>
        <end position="372"/>
    </location>
</feature>
<dbReference type="GO" id="GO:0005634">
    <property type="term" value="C:nucleus"/>
    <property type="evidence" value="ECO:0007669"/>
    <property type="project" value="UniProtKB-SubCell"/>
</dbReference>
<feature type="domain" description="Chromatin assembly factor 1 subunit A dimerization" evidence="6">
    <location>
        <begin position="489"/>
        <end position="555"/>
    </location>
</feature>
<dbReference type="AlphaFoldDB" id="A0A5J5B859"/>
<reference evidence="8 9" key="1">
    <citation type="submission" date="2019-09" db="EMBL/GenBank/DDBJ databases">
        <title>A chromosome-level genome assembly of the Chinese tupelo Nyssa sinensis.</title>
        <authorList>
            <person name="Yang X."/>
            <person name="Kang M."/>
            <person name="Yang Y."/>
            <person name="Xiong H."/>
            <person name="Wang M."/>
            <person name="Zhang Z."/>
            <person name="Wang Z."/>
            <person name="Wu H."/>
            <person name="Ma T."/>
            <person name="Liu J."/>
            <person name="Xi Z."/>
        </authorList>
    </citation>
    <scope>NUCLEOTIDE SEQUENCE [LARGE SCALE GENOMIC DNA]</scope>
    <source>
        <strain evidence="8">J267</strain>
        <tissue evidence="8">Leaf</tissue>
    </source>
</reference>
<name>A0A5J5B859_9ASTE</name>